<evidence type="ECO:0000256" key="5">
    <source>
        <dbReference type="ARBA" id="ARBA00022603"/>
    </source>
</evidence>
<dbReference type="PANTHER" id="PTHR30027">
    <property type="entry name" value="RIBOSOMAL RNA SMALL SUBUNIT METHYLTRANSFERASE E"/>
    <property type="match status" value="1"/>
</dbReference>
<evidence type="ECO:0000256" key="1">
    <source>
        <dbReference type="ARBA" id="ARBA00004496"/>
    </source>
</evidence>
<dbReference type="Gene3D" id="3.40.1280.10">
    <property type="match status" value="1"/>
</dbReference>
<dbReference type="NCBIfam" id="TIGR00046">
    <property type="entry name" value="RsmE family RNA methyltransferase"/>
    <property type="match status" value="1"/>
</dbReference>
<dbReference type="CDD" id="cd18084">
    <property type="entry name" value="RsmE-like"/>
    <property type="match status" value="1"/>
</dbReference>
<gene>
    <name evidence="13" type="ORF">ACFSQ3_14165</name>
</gene>
<dbReference type="Gene3D" id="2.40.240.20">
    <property type="entry name" value="Hypothetical PUA domain-like, domain 1"/>
    <property type="match status" value="1"/>
</dbReference>
<evidence type="ECO:0000259" key="11">
    <source>
        <dbReference type="Pfam" id="PF04452"/>
    </source>
</evidence>
<dbReference type="EC" id="2.1.1.193" evidence="10"/>
<dbReference type="SUPFAM" id="SSF88697">
    <property type="entry name" value="PUA domain-like"/>
    <property type="match status" value="1"/>
</dbReference>
<dbReference type="InterPro" id="IPR046887">
    <property type="entry name" value="RsmE_PUA-like"/>
</dbReference>
<dbReference type="Pfam" id="PF04452">
    <property type="entry name" value="Methyltrans_RNA"/>
    <property type="match status" value="1"/>
</dbReference>
<evidence type="ECO:0000256" key="6">
    <source>
        <dbReference type="ARBA" id="ARBA00022679"/>
    </source>
</evidence>
<organism evidence="13 14">
    <name type="scientific">Sphingobacterium corticis</name>
    <dbReference type="NCBI Taxonomy" id="1812823"/>
    <lineage>
        <taxon>Bacteria</taxon>
        <taxon>Pseudomonadati</taxon>
        <taxon>Bacteroidota</taxon>
        <taxon>Sphingobacteriia</taxon>
        <taxon>Sphingobacteriales</taxon>
        <taxon>Sphingobacteriaceae</taxon>
        <taxon>Sphingobacterium</taxon>
    </lineage>
</organism>
<keyword evidence="14" id="KW-1185">Reference proteome</keyword>
<dbReference type="PANTHER" id="PTHR30027:SF3">
    <property type="entry name" value="16S RRNA (URACIL(1498)-N(3))-METHYLTRANSFERASE"/>
    <property type="match status" value="1"/>
</dbReference>
<evidence type="ECO:0000259" key="12">
    <source>
        <dbReference type="Pfam" id="PF20260"/>
    </source>
</evidence>
<reference evidence="14" key="1">
    <citation type="journal article" date="2019" name="Int. J. Syst. Evol. Microbiol.">
        <title>The Global Catalogue of Microorganisms (GCM) 10K type strain sequencing project: providing services to taxonomists for standard genome sequencing and annotation.</title>
        <authorList>
            <consortium name="The Broad Institute Genomics Platform"/>
            <consortium name="The Broad Institute Genome Sequencing Center for Infectious Disease"/>
            <person name="Wu L."/>
            <person name="Ma J."/>
        </authorList>
    </citation>
    <scope>NUCLEOTIDE SEQUENCE [LARGE SCALE GENOMIC DNA]</scope>
    <source>
        <strain evidence="14">KCTC 42248</strain>
    </source>
</reference>
<name>A0ABW5NQ14_9SPHI</name>
<comment type="function">
    <text evidence="8 10">Specifically methylates the N3 position of the uracil ring of uridine 1498 (m3U1498) in 16S rRNA. Acts on the fully assembled 30S ribosomal subunit.</text>
</comment>
<comment type="similarity">
    <text evidence="2 10">Belongs to the RNA methyltransferase RsmE family.</text>
</comment>
<evidence type="ECO:0000256" key="3">
    <source>
        <dbReference type="ARBA" id="ARBA00022490"/>
    </source>
</evidence>
<feature type="domain" description="Ribosomal RNA small subunit methyltransferase E PUA-like" evidence="12">
    <location>
        <begin position="18"/>
        <end position="59"/>
    </location>
</feature>
<keyword evidence="4 10" id="KW-0698">rRNA processing</keyword>
<keyword evidence="6 10" id="KW-0808">Transferase</keyword>
<dbReference type="GO" id="GO:0032259">
    <property type="term" value="P:methylation"/>
    <property type="evidence" value="ECO:0007669"/>
    <property type="project" value="UniProtKB-KW"/>
</dbReference>
<proteinExistence type="inferred from homology"/>
<keyword evidence="5 10" id="KW-0489">Methyltransferase</keyword>
<evidence type="ECO:0000256" key="9">
    <source>
        <dbReference type="ARBA" id="ARBA00047944"/>
    </source>
</evidence>
<dbReference type="Proteomes" id="UP001597393">
    <property type="component" value="Unassembled WGS sequence"/>
</dbReference>
<accession>A0ABW5NQ14</accession>
<sequence>MLLFYTPDIRPNHKEYLLSEEESKHAIRVLRLNVNDKIHLVNGIGDLFEAEIIDAHPKRTALRILSIQSEFEKRSYYLHIAVAPTKNIDRLEWFIEKATEIGVDEITPIICEHSERKEVKIDRLNKVAVAAIKQSLKAYLPQINPAISYSQFLTQQQNNSENHYKAIAHCVDMEKTYLPAIFPPNSSALMLIGPEGDFSPKEIESAQSAGFAMASLGDSRLRTETAALMAVAEVSFINR</sequence>
<dbReference type="InterPro" id="IPR006700">
    <property type="entry name" value="RsmE"/>
</dbReference>
<evidence type="ECO:0000256" key="2">
    <source>
        <dbReference type="ARBA" id="ARBA00005528"/>
    </source>
</evidence>
<dbReference type="EMBL" id="JBHUMA010000008">
    <property type="protein sequence ID" value="MFD2600098.1"/>
    <property type="molecule type" value="Genomic_DNA"/>
</dbReference>
<dbReference type="NCBIfam" id="NF008702">
    <property type="entry name" value="PRK11713.6-1"/>
    <property type="match status" value="1"/>
</dbReference>
<keyword evidence="3 10" id="KW-0963">Cytoplasm</keyword>
<evidence type="ECO:0000256" key="8">
    <source>
        <dbReference type="ARBA" id="ARBA00025699"/>
    </source>
</evidence>
<dbReference type="InterPro" id="IPR046886">
    <property type="entry name" value="RsmE_MTase_dom"/>
</dbReference>
<feature type="domain" description="Ribosomal RNA small subunit methyltransferase E methyltransferase" evidence="11">
    <location>
        <begin position="77"/>
        <end position="233"/>
    </location>
</feature>
<dbReference type="RefSeq" id="WP_380870238.1">
    <property type="nucleotide sequence ID" value="NZ_JBHUMA010000008.1"/>
</dbReference>
<dbReference type="InterPro" id="IPR029028">
    <property type="entry name" value="Alpha/beta_knot_MTases"/>
</dbReference>
<protein>
    <recommendedName>
        <fullName evidence="10">Ribosomal RNA small subunit methyltransferase E</fullName>
        <ecNumber evidence="10">2.1.1.193</ecNumber>
    </recommendedName>
</protein>
<comment type="subcellular location">
    <subcellularLocation>
        <location evidence="1 10">Cytoplasm</location>
    </subcellularLocation>
</comment>
<evidence type="ECO:0000313" key="13">
    <source>
        <dbReference type="EMBL" id="MFD2600098.1"/>
    </source>
</evidence>
<dbReference type="InterPro" id="IPR015947">
    <property type="entry name" value="PUA-like_sf"/>
</dbReference>
<dbReference type="GO" id="GO:0008168">
    <property type="term" value="F:methyltransferase activity"/>
    <property type="evidence" value="ECO:0007669"/>
    <property type="project" value="UniProtKB-KW"/>
</dbReference>
<comment type="caution">
    <text evidence="13">The sequence shown here is derived from an EMBL/GenBank/DDBJ whole genome shotgun (WGS) entry which is preliminary data.</text>
</comment>
<dbReference type="InterPro" id="IPR029026">
    <property type="entry name" value="tRNA_m1G_MTases_N"/>
</dbReference>
<dbReference type="Pfam" id="PF20260">
    <property type="entry name" value="PUA_4"/>
    <property type="match status" value="1"/>
</dbReference>
<evidence type="ECO:0000313" key="14">
    <source>
        <dbReference type="Proteomes" id="UP001597393"/>
    </source>
</evidence>
<keyword evidence="7 10" id="KW-0949">S-adenosyl-L-methionine</keyword>
<dbReference type="SUPFAM" id="SSF75217">
    <property type="entry name" value="alpha/beta knot"/>
    <property type="match status" value="1"/>
</dbReference>
<evidence type="ECO:0000256" key="10">
    <source>
        <dbReference type="PIRNR" id="PIRNR015601"/>
    </source>
</evidence>
<dbReference type="PIRSF" id="PIRSF015601">
    <property type="entry name" value="MTase_slr0722"/>
    <property type="match status" value="1"/>
</dbReference>
<comment type="catalytic activity">
    <reaction evidence="9 10">
        <text>uridine(1498) in 16S rRNA + S-adenosyl-L-methionine = N(3)-methyluridine(1498) in 16S rRNA + S-adenosyl-L-homocysteine + H(+)</text>
        <dbReference type="Rhea" id="RHEA:42920"/>
        <dbReference type="Rhea" id="RHEA-COMP:10283"/>
        <dbReference type="Rhea" id="RHEA-COMP:10284"/>
        <dbReference type="ChEBI" id="CHEBI:15378"/>
        <dbReference type="ChEBI" id="CHEBI:57856"/>
        <dbReference type="ChEBI" id="CHEBI:59789"/>
        <dbReference type="ChEBI" id="CHEBI:65315"/>
        <dbReference type="ChEBI" id="CHEBI:74502"/>
        <dbReference type="EC" id="2.1.1.193"/>
    </reaction>
</comment>
<evidence type="ECO:0000256" key="7">
    <source>
        <dbReference type="ARBA" id="ARBA00022691"/>
    </source>
</evidence>
<evidence type="ECO:0000256" key="4">
    <source>
        <dbReference type="ARBA" id="ARBA00022552"/>
    </source>
</evidence>